<dbReference type="InParanoid" id="A0A1S0TI68"/>
<sequence length="101" mass="12052">MLPFVITKYLIVLTMIPLNNNANAIQRFIIELNGQRENQSTQAPQTTNILLQLFELHLRGFPQRLLPSVGSSPHYYYHPSYSRYRTYDGYWLCSYYYCCYR</sequence>
<accession>A0A1S0TI68</accession>
<dbReference type="CTD" id="9951687"/>
<dbReference type="EMBL" id="JH713203">
    <property type="protein sequence ID" value="EFO14313.1"/>
    <property type="molecule type" value="Genomic_DNA"/>
</dbReference>
<protein>
    <submittedName>
        <fullName evidence="1">Uncharacterized protein</fullName>
    </submittedName>
</protein>
<dbReference type="KEGG" id="loa:LOAG_14210"/>
<dbReference type="AlphaFoldDB" id="A0A1S0TI68"/>
<gene>
    <name evidence="1" type="ORF">LOAG_14210</name>
</gene>
<reference evidence="1" key="1">
    <citation type="submission" date="2012-04" db="EMBL/GenBank/DDBJ databases">
        <title>The Genome Sequence of Loa loa.</title>
        <authorList>
            <consortium name="The Broad Institute Genome Sequencing Platform"/>
            <consortium name="Broad Institute Genome Sequencing Center for Infectious Disease"/>
            <person name="Nutman T.B."/>
            <person name="Fink D.L."/>
            <person name="Russ C."/>
            <person name="Young S."/>
            <person name="Zeng Q."/>
            <person name="Gargeya S."/>
            <person name="Alvarado L."/>
            <person name="Berlin A."/>
            <person name="Chapman S.B."/>
            <person name="Chen Z."/>
            <person name="Freedman E."/>
            <person name="Gellesch M."/>
            <person name="Goldberg J."/>
            <person name="Griggs A."/>
            <person name="Gujja S."/>
            <person name="Heilman E.R."/>
            <person name="Heiman D."/>
            <person name="Howarth C."/>
            <person name="Mehta T."/>
            <person name="Neiman D."/>
            <person name="Pearson M."/>
            <person name="Roberts A."/>
            <person name="Saif S."/>
            <person name="Shea T."/>
            <person name="Shenoy N."/>
            <person name="Sisk P."/>
            <person name="Stolte C."/>
            <person name="Sykes S."/>
            <person name="White J."/>
            <person name="Yandava C."/>
            <person name="Haas B."/>
            <person name="Henn M.R."/>
            <person name="Nusbaum C."/>
            <person name="Birren B."/>
        </authorList>
    </citation>
    <scope>NUCLEOTIDE SEQUENCE [LARGE SCALE GENOMIC DNA]</scope>
</reference>
<evidence type="ECO:0000313" key="1">
    <source>
        <dbReference type="EMBL" id="EFO14313.1"/>
    </source>
</evidence>
<organism evidence="1">
    <name type="scientific">Loa loa</name>
    <name type="common">Eye worm</name>
    <name type="synonym">Filaria loa</name>
    <dbReference type="NCBI Taxonomy" id="7209"/>
    <lineage>
        <taxon>Eukaryota</taxon>
        <taxon>Metazoa</taxon>
        <taxon>Ecdysozoa</taxon>
        <taxon>Nematoda</taxon>
        <taxon>Chromadorea</taxon>
        <taxon>Rhabditida</taxon>
        <taxon>Spirurina</taxon>
        <taxon>Spiruromorpha</taxon>
        <taxon>Filarioidea</taxon>
        <taxon>Onchocercidae</taxon>
        <taxon>Loa</taxon>
    </lineage>
</organism>
<proteinExistence type="predicted"/>
<dbReference type="RefSeq" id="XP_003149757.1">
    <property type="nucleotide sequence ID" value="XM_003149709.1"/>
</dbReference>
<name>A0A1S0TI68_LOALO</name>
<dbReference type="GeneID" id="9951687"/>